<dbReference type="Gene3D" id="3.90.1150.10">
    <property type="entry name" value="Aspartate Aminotransferase, domain 1"/>
    <property type="match status" value="1"/>
</dbReference>
<dbReference type="AlphaFoldDB" id="A0A1Y5SXA6"/>
<protein>
    <submittedName>
        <fullName evidence="5">Putative pyridoxal phosphate-dependent aminotransferase EpsN</fullName>
        <ecNumber evidence="5">2.6.1.-</ecNumber>
    </submittedName>
</protein>
<gene>
    <name evidence="5" type="primary">epsN_2</name>
    <name evidence="5" type="ORF">PAM7066_02319</name>
</gene>
<dbReference type="PIRSF" id="PIRSF000390">
    <property type="entry name" value="PLP_StrS"/>
    <property type="match status" value="1"/>
</dbReference>
<keyword evidence="5" id="KW-0808">Transferase</keyword>
<dbReference type="PANTHER" id="PTHR30244:SF34">
    <property type="entry name" value="DTDP-4-AMINO-4,6-DIDEOXYGALACTOSE TRANSAMINASE"/>
    <property type="match status" value="1"/>
</dbReference>
<evidence type="ECO:0000256" key="4">
    <source>
        <dbReference type="RuleBase" id="RU004508"/>
    </source>
</evidence>
<dbReference type="EC" id="2.6.1.-" evidence="5"/>
<name>A0A1Y5SXA6_9RHOB</name>
<dbReference type="Gene3D" id="3.40.640.10">
    <property type="entry name" value="Type I PLP-dependent aspartate aminotransferase-like (Major domain)"/>
    <property type="match status" value="1"/>
</dbReference>
<feature type="modified residue" description="N6-(pyridoxal phosphate)lysine" evidence="3">
    <location>
        <position position="189"/>
    </location>
</feature>
<organism evidence="5 6">
    <name type="scientific">Palleronia marisminoris</name>
    <dbReference type="NCBI Taxonomy" id="315423"/>
    <lineage>
        <taxon>Bacteria</taxon>
        <taxon>Pseudomonadati</taxon>
        <taxon>Pseudomonadota</taxon>
        <taxon>Alphaproteobacteria</taxon>
        <taxon>Rhodobacterales</taxon>
        <taxon>Roseobacteraceae</taxon>
        <taxon>Palleronia</taxon>
    </lineage>
</organism>
<dbReference type="GO" id="GO:0008483">
    <property type="term" value="F:transaminase activity"/>
    <property type="evidence" value="ECO:0007669"/>
    <property type="project" value="UniProtKB-KW"/>
</dbReference>
<dbReference type="GO" id="GO:0000271">
    <property type="term" value="P:polysaccharide biosynthetic process"/>
    <property type="evidence" value="ECO:0007669"/>
    <property type="project" value="TreeGrafter"/>
</dbReference>
<dbReference type="GO" id="GO:0030170">
    <property type="term" value="F:pyridoxal phosphate binding"/>
    <property type="evidence" value="ECO:0007669"/>
    <property type="project" value="TreeGrafter"/>
</dbReference>
<dbReference type="EMBL" id="FWFV01000006">
    <property type="protein sequence ID" value="SLN50989.1"/>
    <property type="molecule type" value="Genomic_DNA"/>
</dbReference>
<dbReference type="CDD" id="cd00616">
    <property type="entry name" value="AHBA_syn"/>
    <property type="match status" value="1"/>
</dbReference>
<comment type="similarity">
    <text evidence="1 4">Belongs to the DegT/DnrJ/EryC1 family.</text>
</comment>
<dbReference type="InterPro" id="IPR015424">
    <property type="entry name" value="PyrdxlP-dep_Trfase"/>
</dbReference>
<dbReference type="InterPro" id="IPR000653">
    <property type="entry name" value="DegT/StrS_aminotransferase"/>
</dbReference>
<dbReference type="STRING" id="315423.SAMN04488020_10686"/>
<feature type="active site" description="Proton acceptor" evidence="2">
    <location>
        <position position="189"/>
    </location>
</feature>
<evidence type="ECO:0000256" key="1">
    <source>
        <dbReference type="ARBA" id="ARBA00037999"/>
    </source>
</evidence>
<dbReference type="RefSeq" id="WP_139214997.1">
    <property type="nucleotide sequence ID" value="NZ_FOPF01000006.1"/>
</dbReference>
<dbReference type="Pfam" id="PF01041">
    <property type="entry name" value="DegT_DnrJ_EryC1"/>
    <property type="match status" value="1"/>
</dbReference>
<dbReference type="PANTHER" id="PTHR30244">
    <property type="entry name" value="TRANSAMINASE"/>
    <property type="match status" value="1"/>
</dbReference>
<dbReference type="Proteomes" id="UP000193870">
    <property type="component" value="Unassembled WGS sequence"/>
</dbReference>
<dbReference type="SUPFAM" id="SSF53383">
    <property type="entry name" value="PLP-dependent transferases"/>
    <property type="match status" value="1"/>
</dbReference>
<evidence type="ECO:0000256" key="2">
    <source>
        <dbReference type="PIRSR" id="PIRSR000390-1"/>
    </source>
</evidence>
<reference evidence="5 6" key="1">
    <citation type="submission" date="2017-03" db="EMBL/GenBank/DDBJ databases">
        <authorList>
            <person name="Afonso C.L."/>
            <person name="Miller P.J."/>
            <person name="Scott M.A."/>
            <person name="Spackman E."/>
            <person name="Goraichik I."/>
            <person name="Dimitrov K.M."/>
            <person name="Suarez D.L."/>
            <person name="Swayne D.E."/>
        </authorList>
    </citation>
    <scope>NUCLEOTIDE SEQUENCE [LARGE SCALE GENOMIC DNA]</scope>
    <source>
        <strain evidence="5 6">CECT 7066</strain>
    </source>
</reference>
<evidence type="ECO:0000313" key="6">
    <source>
        <dbReference type="Proteomes" id="UP000193870"/>
    </source>
</evidence>
<keyword evidence="5" id="KW-0032">Aminotransferase</keyword>
<accession>A0A1Y5SXA6</accession>
<evidence type="ECO:0000256" key="3">
    <source>
        <dbReference type="PIRSR" id="PIRSR000390-2"/>
    </source>
</evidence>
<sequence length="378" mass="41250">MRIWLSRPHMSGTERRLVEEVFDSNFVAPVGPMLDRFERNFADYLGGGVSCAAVSSGTAALHLALRLKGVEPGSEVWTGSMTFAGGAFPILYQGAQPVFFDLSPTDWTMDADLLEEALRAAARNRSLPQAVVPTDLYGQSVDIDRFESICERYGVALIVDSAESAGAERDGRKAGTGGDAAILSFNGNKIITTSGGGMLVSRDAGLIQRARVLSTQAREPAPHYEHSQLGYNYRMSNLAAAVGVGQLGVLGDRVAARRRLFTRYRDALARPGITFMPEPDGAHSTRWLTVMTVDPDIAGITREDLRLALLAREIESRPMWKPMHMQPLFAGARYVGRRFDEGLFDRGLCLPSGSDLTVSEQDEVIGVILELLDRRIAC</sequence>
<dbReference type="OrthoDB" id="9768668at2"/>
<keyword evidence="6" id="KW-1185">Reference proteome</keyword>
<keyword evidence="3 4" id="KW-0663">Pyridoxal phosphate</keyword>
<proteinExistence type="inferred from homology"/>
<dbReference type="InterPro" id="IPR015421">
    <property type="entry name" value="PyrdxlP-dep_Trfase_major"/>
</dbReference>
<dbReference type="InterPro" id="IPR015422">
    <property type="entry name" value="PyrdxlP-dep_Trfase_small"/>
</dbReference>
<evidence type="ECO:0000313" key="5">
    <source>
        <dbReference type="EMBL" id="SLN50989.1"/>
    </source>
</evidence>